<dbReference type="Pfam" id="PF02724">
    <property type="entry name" value="CDC45"/>
    <property type="match status" value="1"/>
</dbReference>
<comment type="caution">
    <text evidence="2">The sequence shown here is derived from an EMBL/GenBank/DDBJ whole genome shotgun (WGS) entry which is preliminary data.</text>
</comment>
<dbReference type="EMBL" id="CAJGYO010000010">
    <property type="protein sequence ID" value="CAD6258558.1"/>
    <property type="molecule type" value="Genomic_DNA"/>
</dbReference>
<protein>
    <submittedName>
        <fullName evidence="2">Uncharacterized protein</fullName>
    </submittedName>
</protein>
<dbReference type="OrthoDB" id="10258882at2759"/>
<sequence>MYELAHALRRNTSELLWLACVALTDQFVHNRITNERYQAAVMELEQHVNGSGNLDPSGAGAVVTLKDGTKVRAPEASRIAYEDEPRLMLLREWSLFDSMLCSSYVATKLRTWTDNGLKKLKLLLARMGFPLADCQKSFQYMSMEVKRKIRTDVVYGVTALLESLNAESKGSKESSAAEQFWAAYSALSLSNVDQLQKGMQSAIETQRAILRQRSSAITKTGFIRSAKKFRWVKLDDPVDTIKLCHPQALTKFCFFLMDALKERGARMKPLICSCLAKEPEKVLVVSMWKTKAWGCSG</sequence>
<dbReference type="GO" id="GO:0031261">
    <property type="term" value="C:DNA replication preinitiation complex"/>
    <property type="evidence" value="ECO:0007669"/>
    <property type="project" value="TreeGrafter"/>
</dbReference>
<dbReference type="AlphaFoldDB" id="A0A811QLR4"/>
<dbReference type="Proteomes" id="UP000604825">
    <property type="component" value="Unassembled WGS sequence"/>
</dbReference>
<dbReference type="GO" id="GO:0006270">
    <property type="term" value="P:DNA replication initiation"/>
    <property type="evidence" value="ECO:0007669"/>
    <property type="project" value="InterPro"/>
</dbReference>
<dbReference type="PANTHER" id="PTHR10507">
    <property type="entry name" value="CDC45-RELATED PROTEIN"/>
    <property type="match status" value="1"/>
</dbReference>
<gene>
    <name evidence="1" type="ORF">NCGR_LOCUS42008</name>
    <name evidence="2" type="ORF">NCGR_LOCUS42028</name>
</gene>
<evidence type="ECO:0000313" key="1">
    <source>
        <dbReference type="EMBL" id="CAD6258537.1"/>
    </source>
</evidence>
<dbReference type="EMBL" id="CAJGYO010000010">
    <property type="protein sequence ID" value="CAD6258537.1"/>
    <property type="molecule type" value="Genomic_DNA"/>
</dbReference>
<name>A0A811QLR4_9POAL</name>
<reference evidence="2" key="1">
    <citation type="submission" date="2020-10" db="EMBL/GenBank/DDBJ databases">
        <authorList>
            <person name="Han B."/>
            <person name="Lu T."/>
            <person name="Zhao Q."/>
            <person name="Huang X."/>
            <person name="Zhao Y."/>
        </authorList>
    </citation>
    <scope>NUCLEOTIDE SEQUENCE</scope>
</reference>
<evidence type="ECO:0000313" key="2">
    <source>
        <dbReference type="EMBL" id="CAD6258558.1"/>
    </source>
</evidence>
<dbReference type="GO" id="GO:0003697">
    <property type="term" value="F:single-stranded DNA binding"/>
    <property type="evidence" value="ECO:0007669"/>
    <property type="project" value="TreeGrafter"/>
</dbReference>
<dbReference type="GO" id="GO:0003688">
    <property type="term" value="F:DNA replication origin binding"/>
    <property type="evidence" value="ECO:0007669"/>
    <property type="project" value="TreeGrafter"/>
</dbReference>
<keyword evidence="3" id="KW-1185">Reference proteome</keyword>
<dbReference type="PANTHER" id="PTHR10507:SF2">
    <property type="entry name" value="CDC45-LIKE PROTEIN"/>
    <property type="match status" value="1"/>
</dbReference>
<dbReference type="GO" id="GO:1902977">
    <property type="term" value="P:mitotic DNA replication preinitiation complex assembly"/>
    <property type="evidence" value="ECO:0007669"/>
    <property type="project" value="TreeGrafter"/>
</dbReference>
<proteinExistence type="predicted"/>
<accession>A0A811QLR4</accession>
<dbReference type="GO" id="GO:0003682">
    <property type="term" value="F:chromatin binding"/>
    <property type="evidence" value="ECO:0007669"/>
    <property type="project" value="TreeGrafter"/>
</dbReference>
<dbReference type="GO" id="GO:0000727">
    <property type="term" value="P:double-strand break repair via break-induced replication"/>
    <property type="evidence" value="ECO:0007669"/>
    <property type="project" value="TreeGrafter"/>
</dbReference>
<evidence type="ECO:0000313" key="3">
    <source>
        <dbReference type="Proteomes" id="UP000604825"/>
    </source>
</evidence>
<dbReference type="InterPro" id="IPR003874">
    <property type="entry name" value="CDC45"/>
</dbReference>
<organism evidence="2 3">
    <name type="scientific">Miscanthus lutarioriparius</name>
    <dbReference type="NCBI Taxonomy" id="422564"/>
    <lineage>
        <taxon>Eukaryota</taxon>
        <taxon>Viridiplantae</taxon>
        <taxon>Streptophyta</taxon>
        <taxon>Embryophyta</taxon>
        <taxon>Tracheophyta</taxon>
        <taxon>Spermatophyta</taxon>
        <taxon>Magnoliopsida</taxon>
        <taxon>Liliopsida</taxon>
        <taxon>Poales</taxon>
        <taxon>Poaceae</taxon>
        <taxon>PACMAD clade</taxon>
        <taxon>Panicoideae</taxon>
        <taxon>Andropogonodae</taxon>
        <taxon>Andropogoneae</taxon>
        <taxon>Saccharinae</taxon>
        <taxon>Miscanthus</taxon>
    </lineage>
</organism>